<dbReference type="RefSeq" id="WP_229713503.1">
    <property type="nucleotide sequence ID" value="NZ_BMML01000018.1"/>
</dbReference>
<comment type="caution">
    <text evidence="11">The sequence shown here is derived from an EMBL/GenBank/DDBJ whole genome shotgun (WGS) entry which is preliminary data.</text>
</comment>
<dbReference type="Gene3D" id="3.90.1720.10">
    <property type="entry name" value="endopeptidase domain like (from Nostoc punctiforme)"/>
    <property type="match status" value="1"/>
</dbReference>
<keyword evidence="2" id="KW-0645">Protease</keyword>
<dbReference type="CDD" id="cd00118">
    <property type="entry name" value="LysM"/>
    <property type="match status" value="1"/>
</dbReference>
<dbReference type="EMBL" id="BMML01000018">
    <property type="protein sequence ID" value="GGN29933.1"/>
    <property type="molecule type" value="Genomic_DNA"/>
</dbReference>
<dbReference type="InterPro" id="IPR018392">
    <property type="entry name" value="LysM"/>
</dbReference>
<dbReference type="Pfam" id="PF01476">
    <property type="entry name" value="LysM"/>
    <property type="match status" value="1"/>
</dbReference>
<evidence type="ECO:0000259" key="10">
    <source>
        <dbReference type="PROSITE" id="PS51935"/>
    </source>
</evidence>
<accession>A0A917XII4</accession>
<feature type="domain" description="LysM" evidence="9">
    <location>
        <begin position="86"/>
        <end position="130"/>
    </location>
</feature>
<dbReference type="SUPFAM" id="SSF54106">
    <property type="entry name" value="LysM domain"/>
    <property type="match status" value="1"/>
</dbReference>
<dbReference type="InterPro" id="IPR023346">
    <property type="entry name" value="Lysozyme-like_dom_sf"/>
</dbReference>
<feature type="region of interest" description="Disordered" evidence="7">
    <location>
        <begin position="40"/>
        <end position="87"/>
    </location>
</feature>
<dbReference type="PANTHER" id="PTHR47359">
    <property type="entry name" value="PEPTIDOGLYCAN DL-ENDOPEPTIDASE CWLO"/>
    <property type="match status" value="1"/>
</dbReference>
<dbReference type="InterPro" id="IPR000064">
    <property type="entry name" value="NLP_P60_dom"/>
</dbReference>
<dbReference type="SMART" id="SM00257">
    <property type="entry name" value="LysM"/>
    <property type="match status" value="1"/>
</dbReference>
<feature type="domain" description="NlpC/P60" evidence="10">
    <location>
        <begin position="155"/>
        <end position="277"/>
    </location>
</feature>
<evidence type="ECO:0000256" key="1">
    <source>
        <dbReference type="ARBA" id="ARBA00007074"/>
    </source>
</evidence>
<dbReference type="PROSITE" id="PS51782">
    <property type="entry name" value="LYSM"/>
    <property type="match status" value="1"/>
</dbReference>
<dbReference type="Gene3D" id="3.10.350.10">
    <property type="entry name" value="LysM domain"/>
    <property type="match status" value="1"/>
</dbReference>
<dbReference type="SUPFAM" id="SSF54001">
    <property type="entry name" value="Cysteine proteinases"/>
    <property type="match status" value="1"/>
</dbReference>
<reference evidence="11" key="2">
    <citation type="submission" date="2020-09" db="EMBL/GenBank/DDBJ databases">
        <authorList>
            <person name="Sun Q."/>
            <person name="Zhou Y."/>
        </authorList>
    </citation>
    <scope>NUCLEOTIDE SEQUENCE</scope>
    <source>
        <strain evidence="11">CGMCC 4.7110</strain>
    </source>
</reference>
<feature type="signal peptide" evidence="8">
    <location>
        <begin position="1"/>
        <end position="37"/>
    </location>
</feature>
<evidence type="ECO:0000313" key="12">
    <source>
        <dbReference type="Proteomes" id="UP000653411"/>
    </source>
</evidence>
<dbReference type="Gene3D" id="1.10.530.10">
    <property type="match status" value="1"/>
</dbReference>
<keyword evidence="3 8" id="KW-0732">Signal</keyword>
<dbReference type="InterPro" id="IPR051794">
    <property type="entry name" value="PG_Endopeptidase_C40"/>
</dbReference>
<dbReference type="AlphaFoldDB" id="A0A917XII4"/>
<evidence type="ECO:0000256" key="8">
    <source>
        <dbReference type="SAM" id="SignalP"/>
    </source>
</evidence>
<evidence type="ECO:0000256" key="6">
    <source>
        <dbReference type="ARBA" id="ARBA00022807"/>
    </source>
</evidence>
<dbReference type="Pfam" id="PF00877">
    <property type="entry name" value="NLPC_P60"/>
    <property type="match status" value="1"/>
</dbReference>
<dbReference type="PROSITE" id="PS51935">
    <property type="entry name" value="NLPC_P60"/>
    <property type="match status" value="1"/>
</dbReference>
<dbReference type="SUPFAM" id="SSF53955">
    <property type="entry name" value="Lysozyme-like"/>
    <property type="match status" value="1"/>
</dbReference>
<sequence>MNTATSTAPAGRRPRVRLLTACLAVVLALLASLAAAAAPRNASAARPTTPSATVLAHQPTTPAPKAVSRSTAGHPTTQPAATPAPRTVVLRPGDTLWALARHYHTTVSALGRANHLADSTVIYAGHRLTIPTSVASTGSSHPSQHSKPRTTVPAASGAAAAVAFARHQLGVSYLWGGTGNGGYDCSGLVQAAWRSAGVTLPRTAAAQASAGTRISRTALQPGDLVFTYGYGHVQLYAGGGRVIEAAHSGTSVRYAALPRTAAVDAYVRVRGPARTTTATKATDASYIHTTTAPAAGPVRQIAAQVFGSEYECVANIIARESGWKTTATNPSSGAYGLGQALPGSKMADSGSDWRANPLTQLRWMRSYVNARYGGACTAWAFWQTHRWY</sequence>
<dbReference type="GO" id="GO:0006508">
    <property type="term" value="P:proteolysis"/>
    <property type="evidence" value="ECO:0007669"/>
    <property type="project" value="UniProtKB-KW"/>
</dbReference>
<dbReference type="PANTHER" id="PTHR47359:SF3">
    <property type="entry name" value="NLP_P60 DOMAIN-CONTAINING PROTEIN-RELATED"/>
    <property type="match status" value="1"/>
</dbReference>
<evidence type="ECO:0000256" key="7">
    <source>
        <dbReference type="SAM" id="MobiDB-lite"/>
    </source>
</evidence>
<dbReference type="InterPro" id="IPR036779">
    <property type="entry name" value="LysM_dom_sf"/>
</dbReference>
<feature type="compositionally biased region" description="Low complexity" evidence="7">
    <location>
        <begin position="71"/>
        <end position="85"/>
    </location>
</feature>
<protein>
    <submittedName>
        <fullName evidence="11">Uncharacterized protein</fullName>
    </submittedName>
</protein>
<gene>
    <name evidence="11" type="ORF">GCM10011578_066660</name>
</gene>
<organism evidence="11 12">
    <name type="scientific">Streptomyces fuscichromogenes</name>
    <dbReference type="NCBI Taxonomy" id="1324013"/>
    <lineage>
        <taxon>Bacteria</taxon>
        <taxon>Bacillati</taxon>
        <taxon>Actinomycetota</taxon>
        <taxon>Actinomycetes</taxon>
        <taxon>Kitasatosporales</taxon>
        <taxon>Streptomycetaceae</taxon>
        <taxon>Streptomyces</taxon>
    </lineage>
</organism>
<evidence type="ECO:0000256" key="2">
    <source>
        <dbReference type="ARBA" id="ARBA00022670"/>
    </source>
</evidence>
<evidence type="ECO:0000256" key="5">
    <source>
        <dbReference type="ARBA" id="ARBA00022801"/>
    </source>
</evidence>
<evidence type="ECO:0000259" key="9">
    <source>
        <dbReference type="PROSITE" id="PS51782"/>
    </source>
</evidence>
<reference evidence="11" key="1">
    <citation type="journal article" date="2014" name="Int. J. Syst. Evol. Microbiol.">
        <title>Complete genome sequence of Corynebacterium casei LMG S-19264T (=DSM 44701T), isolated from a smear-ripened cheese.</title>
        <authorList>
            <consortium name="US DOE Joint Genome Institute (JGI-PGF)"/>
            <person name="Walter F."/>
            <person name="Albersmeier A."/>
            <person name="Kalinowski J."/>
            <person name="Ruckert C."/>
        </authorList>
    </citation>
    <scope>NUCLEOTIDE SEQUENCE</scope>
    <source>
        <strain evidence="11">CGMCC 4.7110</strain>
    </source>
</reference>
<keyword evidence="5" id="KW-0378">Hydrolase</keyword>
<evidence type="ECO:0000256" key="4">
    <source>
        <dbReference type="ARBA" id="ARBA00022737"/>
    </source>
</evidence>
<feature type="chain" id="PRO_5038865376" evidence="8">
    <location>
        <begin position="38"/>
        <end position="388"/>
    </location>
</feature>
<proteinExistence type="inferred from homology"/>
<dbReference type="GO" id="GO:0008234">
    <property type="term" value="F:cysteine-type peptidase activity"/>
    <property type="evidence" value="ECO:0007669"/>
    <property type="project" value="UniProtKB-KW"/>
</dbReference>
<keyword evidence="6" id="KW-0788">Thiol protease</keyword>
<keyword evidence="4" id="KW-0677">Repeat</keyword>
<dbReference type="Proteomes" id="UP000653411">
    <property type="component" value="Unassembled WGS sequence"/>
</dbReference>
<comment type="similarity">
    <text evidence="1">Belongs to the peptidase C40 family.</text>
</comment>
<evidence type="ECO:0000256" key="3">
    <source>
        <dbReference type="ARBA" id="ARBA00022729"/>
    </source>
</evidence>
<dbReference type="InterPro" id="IPR038765">
    <property type="entry name" value="Papain-like_cys_pep_sf"/>
</dbReference>
<feature type="compositionally biased region" description="Low complexity" evidence="7">
    <location>
        <begin position="40"/>
        <end position="53"/>
    </location>
</feature>
<keyword evidence="12" id="KW-1185">Reference proteome</keyword>
<evidence type="ECO:0000313" key="11">
    <source>
        <dbReference type="EMBL" id="GGN29933.1"/>
    </source>
</evidence>
<name>A0A917XII4_9ACTN</name>